<proteinExistence type="predicted"/>
<reference evidence="2" key="1">
    <citation type="submission" date="2018-02" db="EMBL/GenBank/DDBJ databases">
        <authorList>
            <person name="Cohen D.B."/>
            <person name="Kent A.D."/>
        </authorList>
    </citation>
    <scope>NUCLEOTIDE SEQUENCE</scope>
</reference>
<accession>A0A2N9IZ05</accession>
<sequence>MKEEDLVLGLEDLKPDGIDVVGLGFEDVGFNGKWIWVSEFGFGLTMVVFWFGGHGGLSLDLWFWYGIEVISGTQRMGFGVGMI</sequence>
<dbReference type="EMBL" id="OIVN01006324">
    <property type="protein sequence ID" value="SPD30577.1"/>
    <property type="molecule type" value="Genomic_DNA"/>
</dbReference>
<name>A0A2N9IZ05_FAGSY</name>
<organism evidence="2">
    <name type="scientific">Fagus sylvatica</name>
    <name type="common">Beechnut</name>
    <dbReference type="NCBI Taxonomy" id="28930"/>
    <lineage>
        <taxon>Eukaryota</taxon>
        <taxon>Viridiplantae</taxon>
        <taxon>Streptophyta</taxon>
        <taxon>Embryophyta</taxon>
        <taxon>Tracheophyta</taxon>
        <taxon>Spermatophyta</taxon>
        <taxon>Magnoliopsida</taxon>
        <taxon>eudicotyledons</taxon>
        <taxon>Gunneridae</taxon>
        <taxon>Pentapetalae</taxon>
        <taxon>rosids</taxon>
        <taxon>fabids</taxon>
        <taxon>Fagales</taxon>
        <taxon>Fagaceae</taxon>
        <taxon>Fagus</taxon>
    </lineage>
</organism>
<keyword evidence="1" id="KW-1133">Transmembrane helix</keyword>
<evidence type="ECO:0000256" key="1">
    <source>
        <dbReference type="SAM" id="Phobius"/>
    </source>
</evidence>
<protein>
    <submittedName>
        <fullName evidence="2">Uncharacterized protein</fullName>
    </submittedName>
</protein>
<feature type="transmembrane region" description="Helical" evidence="1">
    <location>
        <begin position="40"/>
        <end position="65"/>
    </location>
</feature>
<keyword evidence="1" id="KW-0472">Membrane</keyword>
<keyword evidence="1" id="KW-0812">Transmembrane</keyword>
<evidence type="ECO:0000313" key="2">
    <source>
        <dbReference type="EMBL" id="SPD30577.1"/>
    </source>
</evidence>
<gene>
    <name evidence="2" type="ORF">FSB_LOCUS58459</name>
</gene>
<dbReference type="AlphaFoldDB" id="A0A2N9IZ05"/>